<dbReference type="InterPro" id="IPR013595">
    <property type="entry name" value="Pept_S33_TAP-like_C"/>
</dbReference>
<evidence type="ECO:0000256" key="3">
    <source>
        <dbReference type="SAM" id="SignalP"/>
    </source>
</evidence>
<evidence type="ECO:0000259" key="4">
    <source>
        <dbReference type="Pfam" id="PF00561"/>
    </source>
</evidence>
<evidence type="ECO:0000313" key="6">
    <source>
        <dbReference type="EMBL" id="KAJ4244786.1"/>
    </source>
</evidence>
<dbReference type="SUPFAM" id="SSF53474">
    <property type="entry name" value="alpha/beta-Hydrolases"/>
    <property type="match status" value="1"/>
</dbReference>
<dbReference type="Pfam" id="PF00561">
    <property type="entry name" value="Abhydrolase_1"/>
    <property type="match status" value="1"/>
</dbReference>
<dbReference type="PANTHER" id="PTHR43248:SF25">
    <property type="entry name" value="AB HYDROLASE-1 DOMAIN-CONTAINING PROTEIN-RELATED"/>
    <property type="match status" value="1"/>
</dbReference>
<organism evidence="6 7">
    <name type="scientific">Fusarium torreyae</name>
    <dbReference type="NCBI Taxonomy" id="1237075"/>
    <lineage>
        <taxon>Eukaryota</taxon>
        <taxon>Fungi</taxon>
        <taxon>Dikarya</taxon>
        <taxon>Ascomycota</taxon>
        <taxon>Pezizomycotina</taxon>
        <taxon>Sordariomycetes</taxon>
        <taxon>Hypocreomycetidae</taxon>
        <taxon>Hypocreales</taxon>
        <taxon>Nectriaceae</taxon>
        <taxon>Fusarium</taxon>
    </lineage>
</organism>
<dbReference type="Gene3D" id="3.40.50.1820">
    <property type="entry name" value="alpha/beta hydrolase"/>
    <property type="match status" value="1"/>
</dbReference>
<dbReference type="GO" id="GO:0016787">
    <property type="term" value="F:hydrolase activity"/>
    <property type="evidence" value="ECO:0007669"/>
    <property type="project" value="UniProtKB-KW"/>
</dbReference>
<evidence type="ECO:0008006" key="8">
    <source>
        <dbReference type="Google" id="ProtNLM"/>
    </source>
</evidence>
<sequence length="566" mass="62349">MLKLTAISSLLLLSPSLASVLPRTDNVDALDWKPCDLDFPKSRQAQIKEPVDCATLKVPLDYTNPKSKKIDLQLVKVNATKQPAKASVIFNPGGPGSPGVEEVSVLGPMFRDILGGSFNIIGFDARGTGRTIPFSCAVKEDTFGSNSSSLTRRNPYSDLPPQLDVYSILKEQSWPGAEKYFKGCYKNHKDTGNFYTTTFIARDLLAIVDALKEDGLLRFWGRSYSTILGQTFAAMFPDRVGRLVLDSVVEPDTYYRGSWNTATRDTEFALSHYFEQCIEAGTEICPLANFTGPNTTAKSLMSELSNVFEELEKDPIMVPAELQGAGLFWFTPGKWDLRLNIKTLIQAFLYSPAKYLTLASILDPILSRNYTSLIGPEVIEQQARAAKEAPKKLKEDGLPWQQGSDAFHAIACSDSKYRAKKPEDMYSLIQSQSTQGSFSDGIDLKFSVCAQWPFPGAESYDGGFNYITTKNPVLLVNGKFDPITPLSGAWDVSSRFNGSRLIVHEGAGHGFQNSPSTCTFEAVRKYFETGELPKLGTVCKPNMNPLKQAVSDLEGKIHRALPGANE</sequence>
<evidence type="ECO:0000259" key="5">
    <source>
        <dbReference type="Pfam" id="PF08386"/>
    </source>
</evidence>
<comment type="caution">
    <text evidence="6">The sequence shown here is derived from an EMBL/GenBank/DDBJ whole genome shotgun (WGS) entry which is preliminary data.</text>
</comment>
<gene>
    <name evidence="6" type="ORF">NW762_014363</name>
</gene>
<keyword evidence="7" id="KW-1185">Reference proteome</keyword>
<dbReference type="PANTHER" id="PTHR43248">
    <property type="entry name" value="2-SUCCINYL-6-HYDROXY-2,4-CYCLOHEXADIENE-1-CARBOXYLATE SYNTHASE"/>
    <property type="match status" value="1"/>
</dbReference>
<evidence type="ECO:0000256" key="2">
    <source>
        <dbReference type="ARBA" id="ARBA00022801"/>
    </source>
</evidence>
<feature type="domain" description="Peptidase S33 tripeptidyl aminopeptidase-like C-terminal" evidence="5">
    <location>
        <begin position="445"/>
        <end position="539"/>
    </location>
</feature>
<proteinExistence type="inferred from homology"/>
<dbReference type="InterPro" id="IPR051601">
    <property type="entry name" value="Serine_prot/Carboxylest_S33"/>
</dbReference>
<feature type="chain" id="PRO_5040872501" description="Peptidase S33 tripeptidyl aminopeptidase-like C-terminal domain-containing protein" evidence="3">
    <location>
        <begin position="19"/>
        <end position="566"/>
    </location>
</feature>
<accession>A0A9W8V6V8</accession>
<keyword evidence="2" id="KW-0378">Hydrolase</keyword>
<keyword evidence="3" id="KW-0732">Signal</keyword>
<comment type="similarity">
    <text evidence="1">Belongs to the peptidase S33 family.</text>
</comment>
<feature type="domain" description="AB hydrolase-1" evidence="4">
    <location>
        <begin position="88"/>
        <end position="275"/>
    </location>
</feature>
<dbReference type="AlphaFoldDB" id="A0A9W8V6V8"/>
<dbReference type="EMBL" id="JAOQAZ010000049">
    <property type="protein sequence ID" value="KAJ4244786.1"/>
    <property type="molecule type" value="Genomic_DNA"/>
</dbReference>
<dbReference type="Pfam" id="PF08386">
    <property type="entry name" value="Abhydrolase_4"/>
    <property type="match status" value="1"/>
</dbReference>
<reference evidence="6" key="1">
    <citation type="submission" date="2022-09" db="EMBL/GenBank/DDBJ databases">
        <title>Fusarium specimens isolated from Avocado Roots.</title>
        <authorList>
            <person name="Stajich J."/>
            <person name="Roper C."/>
            <person name="Heimlech-Rivalta G."/>
        </authorList>
    </citation>
    <scope>NUCLEOTIDE SEQUENCE</scope>
    <source>
        <strain evidence="6">CF00136</strain>
    </source>
</reference>
<evidence type="ECO:0000256" key="1">
    <source>
        <dbReference type="ARBA" id="ARBA00010088"/>
    </source>
</evidence>
<dbReference type="OrthoDB" id="425534at2759"/>
<name>A0A9W8V6V8_9HYPO</name>
<dbReference type="InterPro" id="IPR029058">
    <property type="entry name" value="AB_hydrolase_fold"/>
</dbReference>
<evidence type="ECO:0000313" key="7">
    <source>
        <dbReference type="Proteomes" id="UP001152049"/>
    </source>
</evidence>
<dbReference type="InterPro" id="IPR000073">
    <property type="entry name" value="AB_hydrolase_1"/>
</dbReference>
<protein>
    <recommendedName>
        <fullName evidence="8">Peptidase S33 tripeptidyl aminopeptidase-like C-terminal domain-containing protein</fullName>
    </recommendedName>
</protein>
<dbReference type="Proteomes" id="UP001152049">
    <property type="component" value="Unassembled WGS sequence"/>
</dbReference>
<feature type="signal peptide" evidence="3">
    <location>
        <begin position="1"/>
        <end position="18"/>
    </location>
</feature>